<dbReference type="Proteomes" id="UP000001940">
    <property type="component" value="Chromosome IV"/>
</dbReference>
<dbReference type="WormBase" id="F56D6.13">
    <property type="protein sequence ID" value="CE38832"/>
    <property type="gene ID" value="WBGene00044475"/>
</dbReference>
<keyword evidence="1" id="KW-0472">Membrane</keyword>
<organism evidence="3 4">
    <name type="scientific">Caenorhabditis elegans</name>
    <dbReference type="NCBI Taxonomy" id="6239"/>
    <lineage>
        <taxon>Eukaryota</taxon>
        <taxon>Metazoa</taxon>
        <taxon>Ecdysozoa</taxon>
        <taxon>Nematoda</taxon>
        <taxon>Chromadorea</taxon>
        <taxon>Rhabditida</taxon>
        <taxon>Rhabditina</taxon>
        <taxon>Rhabditomorpha</taxon>
        <taxon>Rhabditoidea</taxon>
        <taxon>Rhabditidae</taxon>
        <taxon>Peloderinae</taxon>
        <taxon>Caenorhabditis</taxon>
    </lineage>
</organism>
<sequence length="113" mass="12387">MFITRGLILISLLFVFVLMDEEFDKKVAKMNNDHDKKVAKNNEAYDKAVAEQKSMWDKFLAYGTAVVVVVFVVPILISIAASVITCILVRRCNRNRYGGPGGPTQGGTTGGGF</sequence>
<dbReference type="CTD" id="3896773"/>
<dbReference type="PhylomeDB" id="Q4R113"/>
<dbReference type="AGR" id="WB:WBGene00044475"/>
<name>Q4R113_CAEEL</name>
<evidence type="ECO:0000313" key="4">
    <source>
        <dbReference type="Proteomes" id="UP000001940"/>
    </source>
</evidence>
<protein>
    <submittedName>
        <fullName evidence="3">Uncharacterized protein</fullName>
    </submittedName>
</protein>
<keyword evidence="1" id="KW-0812">Transmembrane</keyword>
<dbReference type="GeneID" id="3896773"/>
<dbReference type="KEGG" id="cel:CELE_F56D6.13"/>
<dbReference type="STRING" id="6239.F56D6.13.1"/>
<dbReference type="SMR" id="Q4R113"/>
<feature type="signal peptide" evidence="2">
    <location>
        <begin position="1"/>
        <end position="19"/>
    </location>
</feature>
<keyword evidence="1" id="KW-1133">Transmembrane helix</keyword>
<keyword evidence="2" id="KW-0732">Signal</keyword>
<keyword evidence="4" id="KW-1185">Reference proteome</keyword>
<dbReference type="Bgee" id="WBGene00044475">
    <property type="expression patterns" value="Expressed in material anatomical entity and 2 other cell types or tissues"/>
</dbReference>
<evidence type="ECO:0000313" key="3">
    <source>
        <dbReference type="EMBL" id="CCD70730.1"/>
    </source>
</evidence>
<dbReference type="HOGENOM" id="CLU_2135735_0_0_1"/>
<evidence type="ECO:0000256" key="2">
    <source>
        <dbReference type="SAM" id="SignalP"/>
    </source>
</evidence>
<dbReference type="AlphaFoldDB" id="Q4R113"/>
<reference evidence="3 4" key="1">
    <citation type="journal article" date="1998" name="Science">
        <title>Genome sequence of the nematode C. elegans: a platform for investigating biology.</title>
        <authorList>
            <consortium name="The C. elegans sequencing consortium"/>
            <person name="Sulson J.E."/>
            <person name="Waterston R."/>
        </authorList>
    </citation>
    <scope>NUCLEOTIDE SEQUENCE [LARGE SCALE GENOMIC DNA]</scope>
    <source>
        <strain evidence="3 4">Bristol N2</strain>
    </source>
</reference>
<dbReference type="InParanoid" id="Q4R113"/>
<dbReference type="UCSC" id="F56D6.13">
    <property type="organism name" value="c. elegans"/>
</dbReference>
<proteinExistence type="predicted"/>
<dbReference type="PaxDb" id="6239-F56D6.13"/>
<evidence type="ECO:0000256" key="1">
    <source>
        <dbReference type="SAM" id="Phobius"/>
    </source>
</evidence>
<accession>Q4R113</accession>
<evidence type="ECO:0000313" key="5">
    <source>
        <dbReference type="WormBase" id="F56D6.13"/>
    </source>
</evidence>
<feature type="transmembrane region" description="Helical" evidence="1">
    <location>
        <begin position="59"/>
        <end position="89"/>
    </location>
</feature>
<gene>
    <name evidence="3" type="ORF">CELE_F56D6.13</name>
    <name evidence="3 5" type="ORF">F56D6.13</name>
</gene>
<dbReference type="RefSeq" id="NP_001033415.1">
    <property type="nucleotide sequence ID" value="NM_001038326.2"/>
</dbReference>
<feature type="chain" id="PRO_5004242705" evidence="2">
    <location>
        <begin position="20"/>
        <end position="113"/>
    </location>
</feature>
<dbReference type="EMBL" id="BX284604">
    <property type="protein sequence ID" value="CCD70730.1"/>
    <property type="molecule type" value="Genomic_DNA"/>
</dbReference>